<dbReference type="PANTHER" id="PTHR10091:SF0">
    <property type="entry name" value="GALACTOSE MUTAROTASE"/>
    <property type="match status" value="1"/>
</dbReference>
<dbReference type="InterPro" id="IPR008183">
    <property type="entry name" value="Aldose_1/G6P_1-epimerase"/>
</dbReference>
<evidence type="ECO:0000313" key="1">
    <source>
        <dbReference type="EMBL" id="XIA17880.1"/>
    </source>
</evidence>
<organism evidence="1">
    <name type="scientific">Rhodanobacter sp. FW102-FHT14D07</name>
    <dbReference type="NCBI Taxonomy" id="3351462"/>
    <lineage>
        <taxon>Bacteria</taxon>
        <taxon>Pseudomonadati</taxon>
        <taxon>Pseudomonadota</taxon>
        <taxon>Gammaproteobacteria</taxon>
        <taxon>Lysobacterales</taxon>
        <taxon>Rhodanobacteraceae</taxon>
        <taxon>Rhodanobacter</taxon>
    </lineage>
</organism>
<dbReference type="GO" id="GO:0033499">
    <property type="term" value="P:galactose catabolic process via UDP-galactose, Leloir pathway"/>
    <property type="evidence" value="ECO:0007669"/>
    <property type="project" value="TreeGrafter"/>
</dbReference>
<dbReference type="GO" id="GO:0006006">
    <property type="term" value="P:glucose metabolic process"/>
    <property type="evidence" value="ECO:0007669"/>
    <property type="project" value="TreeGrafter"/>
</dbReference>
<sequence>MTASGSTRYGVERSWLGTQPVVALHDHAGNRHVRVALHGAALLGFEVPFGDGLHDLADGYHDADEVQRRPGSRFAIMVPFAGRVADARYRFDGVAQDLDPGVTGSERASRHGFVRDALFEIEQLAATDTAARVRLTTAAIRPRPGYPHAIDLAVEFTLDDAGLGLDACMKNVGDTLAPCFFGWHPYFRLPGGGLVDDWPLQIPAQTLIRTGADLIALPGAAAYVALDDAPALDFREQRQIGDSILDQGYTDLEADADGRIRTRLGDPSHGFALALWQERGVMHAFTADTVARDVRRAVALEPMECMADAFNRPECADAIALAPGATRHFRCGIEVVGA</sequence>
<dbReference type="RefSeq" id="WP_395121004.1">
    <property type="nucleotide sequence ID" value="NZ_CP170721.1"/>
</dbReference>
<dbReference type="SUPFAM" id="SSF74650">
    <property type="entry name" value="Galactose mutarotase-like"/>
    <property type="match status" value="1"/>
</dbReference>
<dbReference type="AlphaFoldDB" id="A0AB74UU57"/>
<reference evidence="1" key="1">
    <citation type="submission" date="2024-10" db="EMBL/GenBank/DDBJ databases">
        <authorList>
            <person name="Lesea H.P."/>
            <person name="Kuehl J.V."/>
            <person name="Chandonia J.-M."/>
        </authorList>
    </citation>
    <scope>NUCLEOTIDE SEQUENCE</scope>
    <source>
        <strain evidence="1">FW102-FHT14D07</strain>
    </source>
</reference>
<dbReference type="GO" id="GO:0030246">
    <property type="term" value="F:carbohydrate binding"/>
    <property type="evidence" value="ECO:0007669"/>
    <property type="project" value="InterPro"/>
</dbReference>
<dbReference type="Pfam" id="PF01263">
    <property type="entry name" value="Aldose_epim"/>
    <property type="match status" value="1"/>
</dbReference>
<dbReference type="GO" id="GO:0004034">
    <property type="term" value="F:aldose 1-epimerase activity"/>
    <property type="evidence" value="ECO:0007669"/>
    <property type="project" value="TreeGrafter"/>
</dbReference>
<proteinExistence type="predicted"/>
<name>A0AB74UU57_9GAMM</name>
<gene>
    <name evidence="1" type="ORF">ACFYG5_15120</name>
</gene>
<dbReference type="EMBL" id="CP170721">
    <property type="protein sequence ID" value="XIA17880.1"/>
    <property type="molecule type" value="Genomic_DNA"/>
</dbReference>
<dbReference type="InterPro" id="IPR014718">
    <property type="entry name" value="GH-type_carb-bd"/>
</dbReference>
<dbReference type="PANTHER" id="PTHR10091">
    <property type="entry name" value="ALDOSE-1-EPIMERASE"/>
    <property type="match status" value="1"/>
</dbReference>
<accession>A0AB74UU57</accession>
<dbReference type="InterPro" id="IPR011013">
    <property type="entry name" value="Gal_mutarotase_sf_dom"/>
</dbReference>
<dbReference type="Gene3D" id="2.70.98.10">
    <property type="match status" value="1"/>
</dbReference>
<protein>
    <submittedName>
        <fullName evidence="1">Aldose 1-epimerase</fullName>
    </submittedName>
</protein>